<dbReference type="EMBL" id="JAENSR010000015">
    <property type="protein sequence ID" value="MBK3463038.1"/>
    <property type="molecule type" value="Genomic_DNA"/>
</dbReference>
<sequence length="583" mass="62267">MGEFGNFGWLFQSGLDAMISSLISMGTKHAELAEVVRQLATAVPYISLTWIIWNLVQGRPTSIPFGVFITSLFVFIALQTESVTFPGRASMEMTKGQSFALEVILPTYAKLVQVYRTEDNEQSALMIADLTEREISPFMGSDLANLMKDYKTYCEPNPNDNAQVPETTWQAVGLRGGGALGVPDSQVSILSSASADTVSGLTFSWFPQIRQALAVMDIYNAGARRSAGKAALEQLSSDKWKTGKRYLLPNESGWKSRLSGGVDEPAGYLNPWEIANGSLSDSALLAEPSGVNNRYFVPENCYEAYQAAQAGAEEGYRAVGDRIRPSNLAPDSEPSVVAGVRAWSDVVNKSLGSLYSGPDDSSFASKVRENASEAIGALNEANGALSTLDLAAKLPWFVYLTAMGQAALIHIFPLVALLACIFGIEILLYWIRLLVFTYLSLFFAEGILYLLASQLATISFVQAATAISSTGTPLDINGMRGVLAGGAGFVILAATWAAGALLRVQTLPKTDSAASFTQLGSIAASVAGSVVGGLSKISAIKSAGLKQELLGVVRRNPRNFRQPSSSPATSASRSMNLPSVWKV</sequence>
<organism evidence="3 4">
    <name type="scientific">Pseudomonas haemolytica</name>
    <dbReference type="NCBI Taxonomy" id="2600065"/>
    <lineage>
        <taxon>Bacteria</taxon>
        <taxon>Pseudomonadati</taxon>
        <taxon>Pseudomonadota</taxon>
        <taxon>Gammaproteobacteria</taxon>
        <taxon>Pseudomonadales</taxon>
        <taxon>Pseudomonadaceae</taxon>
        <taxon>Pseudomonas</taxon>
    </lineage>
</organism>
<keyword evidence="2" id="KW-0812">Transmembrane</keyword>
<name>A0ABS1H1D4_9PSED</name>
<evidence type="ECO:0000313" key="4">
    <source>
        <dbReference type="Proteomes" id="UP000620382"/>
    </source>
</evidence>
<reference evidence="3 4" key="1">
    <citation type="submission" date="2021-01" db="EMBL/GenBank/DDBJ databases">
        <title>Antibiotic resistance and phylogeny of Pseudomonas spp. isolated over three decades from chicken meat in the Norwegian food chain.</title>
        <authorList>
            <person name="Moen B."/>
        </authorList>
    </citation>
    <scope>NUCLEOTIDE SEQUENCE [LARGE SCALE GENOMIC DNA]</scope>
    <source>
        <strain evidence="3 4">MF6766</strain>
    </source>
</reference>
<evidence type="ECO:0000313" key="3">
    <source>
        <dbReference type="EMBL" id="MBK3463038.1"/>
    </source>
</evidence>
<feature type="transmembrane region" description="Helical" evidence="2">
    <location>
        <begin position="65"/>
        <end position="85"/>
    </location>
</feature>
<feature type="region of interest" description="Disordered" evidence="1">
    <location>
        <begin position="557"/>
        <end position="578"/>
    </location>
</feature>
<protein>
    <recommendedName>
        <fullName evidence="5">TraG N-terminal Proteobacteria domain-containing protein</fullName>
    </recommendedName>
</protein>
<keyword evidence="2" id="KW-0472">Membrane</keyword>
<feature type="transmembrane region" description="Helical" evidence="2">
    <location>
        <begin position="482"/>
        <end position="502"/>
    </location>
</feature>
<evidence type="ECO:0000256" key="2">
    <source>
        <dbReference type="SAM" id="Phobius"/>
    </source>
</evidence>
<feature type="transmembrane region" description="Helical" evidence="2">
    <location>
        <begin position="35"/>
        <end position="53"/>
    </location>
</feature>
<keyword evidence="2" id="KW-1133">Transmembrane helix</keyword>
<proteinExistence type="predicted"/>
<feature type="transmembrane region" description="Helical" evidence="2">
    <location>
        <begin position="437"/>
        <end position="461"/>
    </location>
</feature>
<evidence type="ECO:0008006" key="5">
    <source>
        <dbReference type="Google" id="ProtNLM"/>
    </source>
</evidence>
<dbReference type="RefSeq" id="WP_200657723.1">
    <property type="nucleotide sequence ID" value="NZ_JAENSR010000015.1"/>
</dbReference>
<feature type="compositionally biased region" description="Low complexity" evidence="1">
    <location>
        <begin position="563"/>
        <end position="574"/>
    </location>
</feature>
<feature type="transmembrane region" description="Helical" evidence="2">
    <location>
        <begin position="407"/>
        <end position="431"/>
    </location>
</feature>
<accession>A0ABS1H1D4</accession>
<comment type="caution">
    <text evidence="3">The sequence shown here is derived from an EMBL/GenBank/DDBJ whole genome shotgun (WGS) entry which is preliminary data.</text>
</comment>
<keyword evidence="4" id="KW-1185">Reference proteome</keyword>
<dbReference type="Proteomes" id="UP000620382">
    <property type="component" value="Unassembled WGS sequence"/>
</dbReference>
<evidence type="ECO:0000256" key="1">
    <source>
        <dbReference type="SAM" id="MobiDB-lite"/>
    </source>
</evidence>
<gene>
    <name evidence="3" type="ORF">JJD71_28655</name>
</gene>